<reference evidence="1" key="1">
    <citation type="submission" date="2023-04" db="EMBL/GenBank/DDBJ databases">
        <authorList>
            <consortium name="ELIXIR-Norway"/>
        </authorList>
    </citation>
    <scope>NUCLEOTIDE SEQUENCE [LARGE SCALE GENOMIC DNA]</scope>
</reference>
<protein>
    <submittedName>
        <fullName evidence="1">Uncharacterized protein</fullName>
    </submittedName>
</protein>
<gene>
    <name evidence="1" type="ORF">MRATA1EN1_LOCUS934</name>
</gene>
<evidence type="ECO:0000313" key="1">
    <source>
        <dbReference type="EMBL" id="CAI9151972.1"/>
    </source>
</evidence>
<accession>A0ABN8XRF3</accession>
<dbReference type="Proteomes" id="UP001176941">
    <property type="component" value="Chromosome 1"/>
</dbReference>
<name>A0ABN8XRF3_RANTA</name>
<evidence type="ECO:0000313" key="2">
    <source>
        <dbReference type="Proteomes" id="UP001176941"/>
    </source>
</evidence>
<dbReference type="EMBL" id="OX459937">
    <property type="protein sequence ID" value="CAI9151972.1"/>
    <property type="molecule type" value="Genomic_DNA"/>
</dbReference>
<proteinExistence type="predicted"/>
<keyword evidence="2" id="KW-1185">Reference proteome</keyword>
<organism evidence="1 2">
    <name type="scientific">Rangifer tarandus platyrhynchus</name>
    <name type="common">Svalbard reindeer</name>
    <dbReference type="NCBI Taxonomy" id="3082113"/>
    <lineage>
        <taxon>Eukaryota</taxon>
        <taxon>Metazoa</taxon>
        <taxon>Chordata</taxon>
        <taxon>Craniata</taxon>
        <taxon>Vertebrata</taxon>
        <taxon>Euteleostomi</taxon>
        <taxon>Mammalia</taxon>
        <taxon>Eutheria</taxon>
        <taxon>Laurasiatheria</taxon>
        <taxon>Artiodactyla</taxon>
        <taxon>Ruminantia</taxon>
        <taxon>Pecora</taxon>
        <taxon>Cervidae</taxon>
        <taxon>Odocoileinae</taxon>
        <taxon>Rangifer</taxon>
    </lineage>
</organism>
<sequence>MLTVSSVETFPGLMSAKSLTLTWTILSGHLRDGKVALYPVIIGGSDGKEFTCSADLALILGWGRCPRVGNGNPVQYSCLENSKDRGARWAIVHGIARVGHD</sequence>